<evidence type="ECO:0000313" key="2">
    <source>
        <dbReference type="Proteomes" id="UP001165101"/>
    </source>
</evidence>
<sequence>MRSNTDSSIINRTLEHINNNDNTRSPTLVSANRTPARTLTSSSPTVDVANNRRGEKLDVATMLSRKQAESRSKAGPPSEEFIDLTKTSDNELDDFDSGKEDEELPITQIDENHNAAQHRKRNLISTEVHTNTQSKKRKKEDISRYTDMGSIFDSDEDEELVKILDNKKNDVLSELEIPSQQASTQLSEPNNNFESSPPKPSVLTTSSDFNELSKSETKTIIRNNKNHVFKDTQ</sequence>
<reference evidence="1" key="1">
    <citation type="submission" date="2023-04" db="EMBL/GenBank/DDBJ databases">
        <title>Candida boidinii NBRC 1967.</title>
        <authorList>
            <person name="Ichikawa N."/>
            <person name="Sato H."/>
            <person name="Tonouchi N."/>
        </authorList>
    </citation>
    <scope>NUCLEOTIDE SEQUENCE</scope>
    <source>
        <strain evidence="1">NBRC 1967</strain>
    </source>
</reference>
<comment type="caution">
    <text evidence="1">The sequence shown here is derived from an EMBL/GenBank/DDBJ whole genome shotgun (WGS) entry which is preliminary data.</text>
</comment>
<accession>A0ACB5UA80</accession>
<protein>
    <submittedName>
        <fullName evidence="1">Unnamed protein product</fullName>
    </submittedName>
</protein>
<dbReference type="Proteomes" id="UP001165101">
    <property type="component" value="Unassembled WGS sequence"/>
</dbReference>
<keyword evidence="2" id="KW-1185">Reference proteome</keyword>
<proteinExistence type="predicted"/>
<organism evidence="1 2">
    <name type="scientific">Candida boidinii</name>
    <name type="common">Yeast</name>
    <dbReference type="NCBI Taxonomy" id="5477"/>
    <lineage>
        <taxon>Eukaryota</taxon>
        <taxon>Fungi</taxon>
        <taxon>Dikarya</taxon>
        <taxon>Ascomycota</taxon>
        <taxon>Saccharomycotina</taxon>
        <taxon>Pichiomycetes</taxon>
        <taxon>Pichiales</taxon>
        <taxon>Pichiaceae</taxon>
        <taxon>Ogataea</taxon>
        <taxon>Ogataea/Candida clade</taxon>
    </lineage>
</organism>
<evidence type="ECO:0000313" key="1">
    <source>
        <dbReference type="EMBL" id="GMF03813.1"/>
    </source>
</evidence>
<gene>
    <name evidence="1" type="ORF">Cboi01_000637400</name>
</gene>
<dbReference type="EMBL" id="BSXV01006465">
    <property type="protein sequence ID" value="GMF03813.1"/>
    <property type="molecule type" value="Genomic_DNA"/>
</dbReference>
<name>A0ACB5UA80_CANBO</name>